<accession>A0A7S7SIR6</accession>
<dbReference type="KEGG" id="pfer:IRI77_23430"/>
<evidence type="ECO:0000313" key="3">
    <source>
        <dbReference type="EMBL" id="QOY85761.1"/>
    </source>
</evidence>
<comment type="subunit">
    <text evidence="2">Homodimer.</text>
</comment>
<evidence type="ECO:0000313" key="4">
    <source>
        <dbReference type="Proteomes" id="UP000593892"/>
    </source>
</evidence>
<dbReference type="RefSeq" id="WP_194447430.1">
    <property type="nucleotide sequence ID" value="NZ_CP063849.1"/>
</dbReference>
<dbReference type="GO" id="GO:0019478">
    <property type="term" value="P:D-amino acid catabolic process"/>
    <property type="evidence" value="ECO:0007669"/>
    <property type="project" value="UniProtKB-UniRule"/>
</dbReference>
<proteinExistence type="inferred from homology"/>
<organism evidence="3 4">
    <name type="scientific">Paludibaculum fermentans</name>
    <dbReference type="NCBI Taxonomy" id="1473598"/>
    <lineage>
        <taxon>Bacteria</taxon>
        <taxon>Pseudomonadati</taxon>
        <taxon>Acidobacteriota</taxon>
        <taxon>Terriglobia</taxon>
        <taxon>Bryobacterales</taxon>
        <taxon>Bryobacteraceae</taxon>
        <taxon>Paludibaculum</taxon>
    </lineage>
</organism>
<comment type="subcellular location">
    <subcellularLocation>
        <location evidence="2">Cytoplasm</location>
    </subcellularLocation>
</comment>
<dbReference type="GO" id="GO:0106026">
    <property type="term" value="F:Gly-tRNA(Ala) deacylase activity"/>
    <property type="evidence" value="ECO:0007669"/>
    <property type="project" value="UniProtKB-UniRule"/>
</dbReference>
<feature type="short sequence motif" description="Gly-cisPro motif, important for rejection of L-amino acids" evidence="2">
    <location>
        <begin position="137"/>
        <end position="138"/>
    </location>
</feature>
<evidence type="ECO:0000256" key="1">
    <source>
        <dbReference type="ARBA" id="ARBA00009673"/>
    </source>
</evidence>
<dbReference type="GO" id="GO:0051500">
    <property type="term" value="F:D-tyrosyl-tRNA(Tyr) deacylase activity"/>
    <property type="evidence" value="ECO:0007669"/>
    <property type="project" value="TreeGrafter"/>
</dbReference>
<comment type="catalytic activity">
    <reaction evidence="2">
        <text>glycyl-tRNA(Ala) + H2O = tRNA(Ala) + glycine + H(+)</text>
        <dbReference type="Rhea" id="RHEA:53744"/>
        <dbReference type="Rhea" id="RHEA-COMP:9657"/>
        <dbReference type="Rhea" id="RHEA-COMP:13640"/>
        <dbReference type="ChEBI" id="CHEBI:15377"/>
        <dbReference type="ChEBI" id="CHEBI:15378"/>
        <dbReference type="ChEBI" id="CHEBI:57305"/>
        <dbReference type="ChEBI" id="CHEBI:78442"/>
        <dbReference type="ChEBI" id="CHEBI:78522"/>
    </reaction>
</comment>
<keyword evidence="2" id="KW-0694">RNA-binding</keyword>
<gene>
    <name evidence="2" type="primary">dtd</name>
    <name evidence="3" type="ORF">IRI77_23430</name>
</gene>
<dbReference type="GO" id="GO:0005737">
    <property type="term" value="C:cytoplasm"/>
    <property type="evidence" value="ECO:0007669"/>
    <property type="project" value="UniProtKB-SubCell"/>
</dbReference>
<keyword evidence="4" id="KW-1185">Reference proteome</keyword>
<dbReference type="FunFam" id="3.50.80.10:FF:000001">
    <property type="entry name" value="D-aminoacyl-tRNA deacylase"/>
    <property type="match status" value="1"/>
</dbReference>
<dbReference type="Proteomes" id="UP000593892">
    <property type="component" value="Chromosome"/>
</dbReference>
<dbReference type="InterPro" id="IPR003732">
    <property type="entry name" value="Daa-tRNA_deacyls_DTD"/>
</dbReference>
<sequence>MRVIVQRVSKASVEVDGRITGAIGQGILVLLGVSHADGEAEADYLLDRVTGLRMFNDAAGKMNLSLRDVGGSLLVVSQFTLYGDTRKGRRPSFDLAAPAEQARRLYEYFVEQARAGGIPTETGEFQAHMEVSLVNDGPVTFVLDSK</sequence>
<dbReference type="HAMAP" id="MF_00518">
    <property type="entry name" value="Deacylase_Dtd"/>
    <property type="match status" value="1"/>
</dbReference>
<keyword evidence="2" id="KW-0963">Cytoplasm</keyword>
<dbReference type="PANTHER" id="PTHR10472:SF5">
    <property type="entry name" value="D-AMINOACYL-TRNA DEACYLASE 1"/>
    <property type="match status" value="1"/>
</dbReference>
<name>A0A7S7SIR6_PALFE</name>
<dbReference type="EC" id="3.1.1.96" evidence="2"/>
<comment type="similarity">
    <text evidence="1 2">Belongs to the DTD family.</text>
</comment>
<dbReference type="SUPFAM" id="SSF69500">
    <property type="entry name" value="DTD-like"/>
    <property type="match status" value="1"/>
</dbReference>
<dbReference type="PANTHER" id="PTHR10472">
    <property type="entry name" value="D-TYROSYL-TRNA TYR DEACYLASE"/>
    <property type="match status" value="1"/>
</dbReference>
<comment type="catalytic activity">
    <reaction evidence="2">
        <text>a D-aminoacyl-tRNA + H2O = a tRNA + a D-alpha-amino acid + H(+)</text>
        <dbReference type="Rhea" id="RHEA:13953"/>
        <dbReference type="Rhea" id="RHEA-COMP:10123"/>
        <dbReference type="Rhea" id="RHEA-COMP:10124"/>
        <dbReference type="ChEBI" id="CHEBI:15377"/>
        <dbReference type="ChEBI" id="CHEBI:15378"/>
        <dbReference type="ChEBI" id="CHEBI:59871"/>
        <dbReference type="ChEBI" id="CHEBI:78442"/>
        <dbReference type="ChEBI" id="CHEBI:79333"/>
        <dbReference type="EC" id="3.1.1.96"/>
    </reaction>
</comment>
<dbReference type="AlphaFoldDB" id="A0A7S7SIR6"/>
<dbReference type="GO" id="GO:0000049">
    <property type="term" value="F:tRNA binding"/>
    <property type="evidence" value="ECO:0007669"/>
    <property type="project" value="UniProtKB-UniRule"/>
</dbReference>
<dbReference type="EC" id="3.1.1.-" evidence="2"/>
<protein>
    <recommendedName>
        <fullName evidence="2">D-aminoacyl-tRNA deacylase</fullName>
        <shortName evidence="2">DTD</shortName>
        <ecNumber evidence="2">3.1.1.96</ecNumber>
    </recommendedName>
    <alternativeName>
        <fullName evidence="2">Gly-tRNA(Ala) deacylase</fullName>
        <ecNumber evidence="2">3.1.1.-</ecNumber>
    </alternativeName>
</protein>
<dbReference type="Pfam" id="PF02580">
    <property type="entry name" value="Tyr_Deacylase"/>
    <property type="match status" value="1"/>
</dbReference>
<dbReference type="GO" id="GO:0043908">
    <property type="term" value="F:Ser(Gly)-tRNA(Ala) hydrolase activity"/>
    <property type="evidence" value="ECO:0007669"/>
    <property type="project" value="UniProtKB-UniRule"/>
</dbReference>
<dbReference type="Gene3D" id="3.50.80.10">
    <property type="entry name" value="D-tyrosyl-tRNA(Tyr) deacylase"/>
    <property type="match status" value="1"/>
</dbReference>
<dbReference type="NCBIfam" id="TIGR00256">
    <property type="entry name" value="D-aminoacyl-tRNA deacylase"/>
    <property type="match status" value="1"/>
</dbReference>
<comment type="domain">
    <text evidence="2">A Gly-cisPro motif from one monomer fits into the active site of the other monomer to allow specific chiral rejection of L-amino acids.</text>
</comment>
<keyword evidence="2" id="KW-0820">tRNA-binding</keyword>
<comment type="function">
    <text evidence="2">An aminoacyl-tRNA editing enzyme that deacylates mischarged D-aminoacyl-tRNAs. Also deacylates mischarged glycyl-tRNA(Ala), protecting cells against glycine mischarging by AlaRS. Acts via tRNA-based rather than protein-based catalysis; rejects L-amino acids rather than detecting D-amino acids in the active site. By recycling D-aminoacyl-tRNA to D-amino acids and free tRNA molecules, this enzyme counteracts the toxicity associated with the formation of D-aminoacyl-tRNA entities in vivo and helps enforce protein L-homochirality.</text>
</comment>
<dbReference type="CDD" id="cd00563">
    <property type="entry name" value="Dtyr_deacylase"/>
    <property type="match status" value="1"/>
</dbReference>
<reference evidence="3 4" key="1">
    <citation type="submission" date="2020-10" db="EMBL/GenBank/DDBJ databases">
        <title>Complete genome sequence of Paludibaculum fermentans P105T, a facultatively anaerobic acidobacterium capable of dissimilatory Fe(III) reduction.</title>
        <authorList>
            <person name="Dedysh S.N."/>
            <person name="Beletsky A.V."/>
            <person name="Kulichevskaya I.S."/>
            <person name="Mardanov A.V."/>
            <person name="Ravin N.V."/>
        </authorList>
    </citation>
    <scope>NUCLEOTIDE SEQUENCE [LARGE SCALE GENOMIC DNA]</scope>
    <source>
        <strain evidence="3 4">P105</strain>
    </source>
</reference>
<evidence type="ECO:0000256" key="2">
    <source>
        <dbReference type="HAMAP-Rule" id="MF_00518"/>
    </source>
</evidence>
<dbReference type="InterPro" id="IPR023509">
    <property type="entry name" value="DTD-like_sf"/>
</dbReference>
<keyword evidence="2 3" id="KW-0378">Hydrolase</keyword>
<dbReference type="EMBL" id="CP063849">
    <property type="protein sequence ID" value="QOY85761.1"/>
    <property type="molecule type" value="Genomic_DNA"/>
</dbReference>